<dbReference type="EMBL" id="JAXCEI010000019">
    <property type="protein sequence ID" value="MFA1543540.1"/>
    <property type="molecule type" value="Genomic_DNA"/>
</dbReference>
<accession>A0ABV4QLJ2</accession>
<protein>
    <recommendedName>
        <fullName evidence="3">DUF1963 domain-containing protein</fullName>
    </recommendedName>
</protein>
<keyword evidence="2" id="KW-1185">Reference proteome</keyword>
<sequence length="164" mass="18022">MEHTGRPHDTQKTPTAPDHLAREVTRLVEPLAQASLISPEDAEVTLNLDLGQVGVLPFRPGLTPDHRAWAGSLTWTALILYPHTPPSVGFPVTEERLARDTADAKAYAFHATLFTTQAWREGGTFQLVDHLGPDEPGVFWINLADASVHGDLQPYRIPLTNMTS</sequence>
<dbReference type="RefSeq" id="WP_371954037.1">
    <property type="nucleotide sequence ID" value="NZ_JAXCEI010000019.1"/>
</dbReference>
<dbReference type="Proteomes" id="UP001569963">
    <property type="component" value="Unassembled WGS sequence"/>
</dbReference>
<evidence type="ECO:0000313" key="2">
    <source>
        <dbReference type="Proteomes" id="UP001569963"/>
    </source>
</evidence>
<gene>
    <name evidence="1" type="ORF">SM611_31830</name>
</gene>
<comment type="caution">
    <text evidence="1">The sequence shown here is derived from an EMBL/GenBank/DDBJ whole genome shotgun (WGS) entry which is preliminary data.</text>
</comment>
<name>A0ABV4QLJ2_9ACTN</name>
<organism evidence="1 2">
    <name type="scientific">Actinomadura monticuli</name>
    <dbReference type="NCBI Taxonomy" id="3097367"/>
    <lineage>
        <taxon>Bacteria</taxon>
        <taxon>Bacillati</taxon>
        <taxon>Actinomycetota</taxon>
        <taxon>Actinomycetes</taxon>
        <taxon>Streptosporangiales</taxon>
        <taxon>Thermomonosporaceae</taxon>
        <taxon>Actinomadura</taxon>
    </lineage>
</organism>
<evidence type="ECO:0008006" key="3">
    <source>
        <dbReference type="Google" id="ProtNLM"/>
    </source>
</evidence>
<reference evidence="1 2" key="1">
    <citation type="submission" date="2023-11" db="EMBL/GenBank/DDBJ databases">
        <title>Actinomadura monticuli sp. nov., isolated from volcanic ash.</title>
        <authorList>
            <person name="Lee S.D."/>
            <person name="Yang H."/>
            <person name="Kim I.S."/>
        </authorList>
    </citation>
    <scope>NUCLEOTIDE SEQUENCE [LARGE SCALE GENOMIC DNA]</scope>
    <source>
        <strain evidence="1 2">DLS-62</strain>
    </source>
</reference>
<evidence type="ECO:0000313" key="1">
    <source>
        <dbReference type="EMBL" id="MFA1543540.1"/>
    </source>
</evidence>
<proteinExistence type="predicted"/>